<dbReference type="EMBL" id="BAABAE010000003">
    <property type="protein sequence ID" value="GAA3739451.1"/>
    <property type="molecule type" value="Genomic_DNA"/>
</dbReference>
<dbReference type="Proteomes" id="UP001501004">
    <property type="component" value="Unassembled WGS sequence"/>
</dbReference>
<name>A0ABP7FGP0_9MICO</name>
<dbReference type="InterPro" id="IPR004276">
    <property type="entry name" value="GlycoTrans_28_N"/>
</dbReference>
<dbReference type="SUPFAM" id="SSF53756">
    <property type="entry name" value="UDP-Glycosyltransferase/glycogen phosphorylase"/>
    <property type="match status" value="1"/>
</dbReference>
<dbReference type="PANTHER" id="PTHR48050">
    <property type="entry name" value="STEROL 3-BETA-GLUCOSYLTRANSFERASE"/>
    <property type="match status" value="1"/>
</dbReference>
<dbReference type="InterPro" id="IPR002213">
    <property type="entry name" value="UDP_glucos_trans"/>
</dbReference>
<evidence type="ECO:0000259" key="1">
    <source>
        <dbReference type="Pfam" id="PF03033"/>
    </source>
</evidence>
<comment type="caution">
    <text evidence="3">The sequence shown here is derived from an EMBL/GenBank/DDBJ whole genome shotgun (WGS) entry which is preliminary data.</text>
</comment>
<feature type="domain" description="Erythromycin biosynthesis protein CIII-like C-terminal" evidence="2">
    <location>
        <begin position="300"/>
        <end position="414"/>
    </location>
</feature>
<dbReference type="Gene3D" id="3.40.50.2000">
    <property type="entry name" value="Glycogen Phosphorylase B"/>
    <property type="match status" value="2"/>
</dbReference>
<keyword evidence="4" id="KW-1185">Reference proteome</keyword>
<evidence type="ECO:0000259" key="2">
    <source>
        <dbReference type="Pfam" id="PF06722"/>
    </source>
</evidence>
<protein>
    <submittedName>
        <fullName evidence="3">Glycosyltransferase</fullName>
    </submittedName>
</protein>
<evidence type="ECO:0000313" key="3">
    <source>
        <dbReference type="EMBL" id="GAA3739451.1"/>
    </source>
</evidence>
<feature type="domain" description="Glycosyltransferase family 28 N-terminal" evidence="1">
    <location>
        <begin position="13"/>
        <end position="135"/>
    </location>
</feature>
<dbReference type="PANTHER" id="PTHR48050:SF13">
    <property type="entry name" value="STEROL 3-BETA-GLUCOSYLTRANSFERASE UGT80A2"/>
    <property type="match status" value="1"/>
</dbReference>
<gene>
    <name evidence="3" type="ORF">GCM10022239_13840</name>
</gene>
<reference evidence="4" key="1">
    <citation type="journal article" date="2019" name="Int. J. Syst. Evol. Microbiol.">
        <title>The Global Catalogue of Microorganisms (GCM) 10K type strain sequencing project: providing services to taxonomists for standard genome sequencing and annotation.</title>
        <authorList>
            <consortium name="The Broad Institute Genomics Platform"/>
            <consortium name="The Broad Institute Genome Sequencing Center for Infectious Disease"/>
            <person name="Wu L."/>
            <person name="Ma J."/>
        </authorList>
    </citation>
    <scope>NUCLEOTIDE SEQUENCE [LARGE SCALE GENOMIC DNA]</scope>
    <source>
        <strain evidence="4">JCM 16949</strain>
    </source>
</reference>
<sequence length="434" mass="46096">MASILLCATPVHGHVTPLLAVAAFLVERGHRVRFLTGSRYREKVEATGADYLPLPAEADYDGSNLDAAFPGRVGLSGPAGIRFDLSTIFLKPAPAQLRAVDAAIRAEKPDAVLVEGLFLGAAMLVARPRETRPPVVILGIVPLSVESVDTAPYGLGVMPKPGVIGRVRNALLAVLAKRIVFGSLQKLAERTVLDATGYPLRTFFLNYPALADAVVQFTVPSFEYPRRDLPETVHFVGPVSRSATSTQALPEWWDELDGSRRVIHVTQGTVANMDYDELIAPSMAGLADENVLVVVSTGGRDVATLPHPLPANVRASEYLPYDKLLPLTDVLVTNGGYGGVHYAMEYGVPLVAAGLSEDKTEVTARVQWSGAGINLKTNHPKPPQVRDAVRRVLADPSYGKVSARIGADIVASPGLAGLEEVVLTLAGADAVGSI</sequence>
<proteinExistence type="predicted"/>
<dbReference type="InterPro" id="IPR050426">
    <property type="entry name" value="Glycosyltransferase_28"/>
</dbReference>
<dbReference type="Pfam" id="PF06722">
    <property type="entry name" value="EryCIII-like_C"/>
    <property type="match status" value="1"/>
</dbReference>
<accession>A0ABP7FGP0</accession>
<dbReference type="RefSeq" id="WP_344755098.1">
    <property type="nucleotide sequence ID" value="NZ_BAABAE010000003.1"/>
</dbReference>
<dbReference type="Pfam" id="PF03033">
    <property type="entry name" value="Glyco_transf_28"/>
    <property type="match status" value="1"/>
</dbReference>
<dbReference type="InterPro" id="IPR010610">
    <property type="entry name" value="EryCIII-like_C"/>
</dbReference>
<evidence type="ECO:0000313" key="4">
    <source>
        <dbReference type="Proteomes" id="UP001501004"/>
    </source>
</evidence>
<organism evidence="3 4">
    <name type="scientific">Leifsonella bigeumensis</name>
    <dbReference type="NCBI Taxonomy" id="433643"/>
    <lineage>
        <taxon>Bacteria</taxon>
        <taxon>Bacillati</taxon>
        <taxon>Actinomycetota</taxon>
        <taxon>Actinomycetes</taxon>
        <taxon>Micrococcales</taxon>
        <taxon>Microbacteriaceae</taxon>
        <taxon>Leifsonella</taxon>
    </lineage>
</organism>
<dbReference type="CDD" id="cd03784">
    <property type="entry name" value="GT1_Gtf-like"/>
    <property type="match status" value="1"/>
</dbReference>